<dbReference type="SMART" id="SM00248">
    <property type="entry name" value="ANK"/>
    <property type="match status" value="5"/>
</dbReference>
<dbReference type="OrthoDB" id="539213at2759"/>
<feature type="repeat" description="ANK" evidence="1">
    <location>
        <begin position="198"/>
        <end position="230"/>
    </location>
</feature>
<dbReference type="Pfam" id="PF12796">
    <property type="entry name" value="Ank_2"/>
    <property type="match status" value="2"/>
</dbReference>
<dbReference type="InterPro" id="IPR051616">
    <property type="entry name" value="Cul2-RING_E3_ligase_SR"/>
</dbReference>
<dbReference type="PANTHER" id="PTHR46224">
    <property type="entry name" value="ANKYRIN REPEAT FAMILY PROTEIN"/>
    <property type="match status" value="1"/>
</dbReference>
<dbReference type="EMBL" id="CAJVRM010000285">
    <property type="protein sequence ID" value="CAG8978912.1"/>
    <property type="molecule type" value="Genomic_DNA"/>
</dbReference>
<dbReference type="AlphaFoldDB" id="A0A9N9LSU8"/>
<dbReference type="SUPFAM" id="SSF48403">
    <property type="entry name" value="Ankyrin repeat"/>
    <property type="match status" value="1"/>
</dbReference>
<keyword evidence="3" id="KW-1185">Reference proteome</keyword>
<evidence type="ECO:0008006" key="4">
    <source>
        <dbReference type="Google" id="ProtNLM"/>
    </source>
</evidence>
<dbReference type="PROSITE" id="PS50088">
    <property type="entry name" value="ANK_REPEAT"/>
    <property type="match status" value="3"/>
</dbReference>
<dbReference type="Gene3D" id="1.25.40.20">
    <property type="entry name" value="Ankyrin repeat-containing domain"/>
    <property type="match status" value="1"/>
</dbReference>
<gene>
    <name evidence="2" type="ORF">HYALB_00005249</name>
</gene>
<accession>A0A9N9LSU8</accession>
<dbReference type="Proteomes" id="UP000701801">
    <property type="component" value="Unassembled WGS sequence"/>
</dbReference>
<dbReference type="PANTHER" id="PTHR46224:SF6">
    <property type="entry name" value="ANKYRIN REPEAT FAMILY PROTEIN"/>
    <property type="match status" value="1"/>
</dbReference>
<feature type="repeat" description="ANK" evidence="1">
    <location>
        <begin position="159"/>
        <end position="191"/>
    </location>
</feature>
<protein>
    <recommendedName>
        <fullName evidence="4">Ankyrin</fullName>
    </recommendedName>
</protein>
<evidence type="ECO:0000256" key="1">
    <source>
        <dbReference type="PROSITE-ProRule" id="PRU00023"/>
    </source>
</evidence>
<feature type="repeat" description="ANK" evidence="1">
    <location>
        <begin position="126"/>
        <end position="158"/>
    </location>
</feature>
<dbReference type="InterPro" id="IPR036770">
    <property type="entry name" value="Ankyrin_rpt-contain_sf"/>
</dbReference>
<sequence>MDKAKTSSILDFALCQLQFRFRGSFKYTGPLKNTVDVGLEVVHMMLKMKALTPSEKSVYWAARFEDFDLVQQVVQLRAKAGKLTPEELYCGLGPTASYRNRATFEYLLSMGVSVNKNTGGICYIADYETPLFAASLTGSLKMVEKLLDMGANIDQRGVSHDTALQAAILVGRLDVVALLLRRGADVDARAIPGTQFLSGQPALMKAIALGHTEIARMLLEFGANVNTEIKSSPCGLTYGNINALGYAAHYGRLDTVQLLLNAGADSYDHAIGIALEEGNLIVADLIQDWKECKEREASANDPWGSSEL</sequence>
<proteinExistence type="predicted"/>
<organism evidence="2 3">
    <name type="scientific">Hymenoscyphus albidus</name>
    <dbReference type="NCBI Taxonomy" id="595503"/>
    <lineage>
        <taxon>Eukaryota</taxon>
        <taxon>Fungi</taxon>
        <taxon>Dikarya</taxon>
        <taxon>Ascomycota</taxon>
        <taxon>Pezizomycotina</taxon>
        <taxon>Leotiomycetes</taxon>
        <taxon>Helotiales</taxon>
        <taxon>Helotiaceae</taxon>
        <taxon>Hymenoscyphus</taxon>
    </lineage>
</organism>
<reference evidence="2" key="1">
    <citation type="submission" date="2021-07" db="EMBL/GenBank/DDBJ databases">
        <authorList>
            <person name="Durling M."/>
        </authorList>
    </citation>
    <scope>NUCLEOTIDE SEQUENCE</scope>
</reference>
<name>A0A9N9LSU8_9HELO</name>
<comment type="caution">
    <text evidence="2">The sequence shown here is derived from an EMBL/GenBank/DDBJ whole genome shotgun (WGS) entry which is preliminary data.</text>
</comment>
<evidence type="ECO:0000313" key="3">
    <source>
        <dbReference type="Proteomes" id="UP000701801"/>
    </source>
</evidence>
<keyword evidence="1" id="KW-0040">ANK repeat</keyword>
<dbReference type="PROSITE" id="PS50297">
    <property type="entry name" value="ANK_REP_REGION"/>
    <property type="match status" value="3"/>
</dbReference>
<evidence type="ECO:0000313" key="2">
    <source>
        <dbReference type="EMBL" id="CAG8978912.1"/>
    </source>
</evidence>
<dbReference type="InterPro" id="IPR002110">
    <property type="entry name" value="Ankyrin_rpt"/>
</dbReference>